<dbReference type="STRING" id="1219032.GCA_001515545_00860"/>
<dbReference type="AlphaFoldDB" id="A0A2A7V150"/>
<feature type="coiled-coil region" evidence="1">
    <location>
        <begin position="22"/>
        <end position="76"/>
    </location>
</feature>
<dbReference type="OrthoDB" id="8019720at2"/>
<feature type="transmembrane region" description="Helical" evidence="2">
    <location>
        <begin position="643"/>
        <end position="666"/>
    </location>
</feature>
<evidence type="ECO:0000259" key="3">
    <source>
        <dbReference type="Pfam" id="PF10145"/>
    </source>
</evidence>
<evidence type="ECO:0000256" key="2">
    <source>
        <dbReference type="SAM" id="Phobius"/>
    </source>
</evidence>
<proteinExistence type="predicted"/>
<feature type="domain" description="Phage tail tape measure protein" evidence="3">
    <location>
        <begin position="235"/>
        <end position="445"/>
    </location>
</feature>
<sequence length="878" mass="91812">MRVVLDLVDKAMAPLKRIGQGSKETAATLKAAREQLKQLNQTQKDVGGFREARTGLAETQTKLKAARDQVRQLAAAFAQAGPPTKAMAQQMATARAAASQLGAQFNAQRQSVQQLRDKLSAAGISTRNLSTHDQQLRNSIATTTARIKSQTESLKRQGDQQRKLAQIQQQAAKGAAIGGGMAVAGAASIYAGKQVARPVSAAMGAFAPQENATTQLKASMMKADGSVPEEFEKINDLATKLGDRLPGTTADFIEMMTMLRRQGLSAQSILGGTGEAAALLGVQLQMPVTAAAEFAAKMQDSTRTSEKDMLGLMDTIQRTHYLGVDSGNMLNGFSKLSPIMSITRQEGLEFANSMAPLLVMMDQTGMAGESAGNAIRKVFQGGLDTKKLDKANDLLGDAKAGFKLKFTGDKGEFLGMDNLFAQLDKLKGLGDNAVLKTSVMKQLFGDDAETLQVLNTMMDKGKAGYEEIAAKMGDQADLQKRVDEQLGTFTNVVEAAQGSATNALASIGKAMAPDLKDLVNWLGEASGNFNKWVQENQQLVRWLGMGALALAAFLAATGALLIPLGLIVAKGMAVRWMLAQIGVTSGPLTLLRGMFTWGAKLLPVLMRFGPVLLRFLGPIGLLITAGMLIYQNWDAIAAGGLRLWTGLVSALSTLWNGMVSMVQGIFAGGVSAWLQALLNFSPLGVLWSAITTALGALGIQVPQQFMSLGGFIVDGLIGGITNKLGALKDTVVGAATAVAGWFKEKLGIASPSKVFTEFGGWISEGAAVGMEKGQAAVRTAALAVAGAALVPVAQADGPIVGPGGPDGAGAMPMVSRGTPMAPSLSAAPAAGGSGPISITIHATPGMTPEDVARAVAAELDKRERAAGARRRSGLYDQN</sequence>
<gene>
    <name evidence="4" type="ORF">CRM82_17520</name>
</gene>
<dbReference type="Pfam" id="PF10145">
    <property type="entry name" value="PhageMin_Tail"/>
    <property type="match status" value="1"/>
</dbReference>
<dbReference type="NCBIfam" id="TIGR01760">
    <property type="entry name" value="tape_meas_TP901"/>
    <property type="match status" value="1"/>
</dbReference>
<dbReference type="Proteomes" id="UP000220246">
    <property type="component" value="Unassembled WGS sequence"/>
</dbReference>
<keyword evidence="2" id="KW-1133">Transmembrane helix</keyword>
<reference evidence="5" key="1">
    <citation type="submission" date="2017-09" db="EMBL/GenBank/DDBJ databases">
        <title>FDA dAtabase for Regulatory Grade micrObial Sequences (FDA-ARGOS): Supporting development and validation of Infectious Disease Dx tests.</title>
        <authorList>
            <person name="Minogue T."/>
            <person name="Wolcott M."/>
            <person name="Wasieloski L."/>
            <person name="Aguilar W."/>
            <person name="Moore D."/>
            <person name="Tallon L."/>
            <person name="Sadzewicz L."/>
            <person name="Ott S."/>
            <person name="Zhao X."/>
            <person name="Nagaraj S."/>
            <person name="Vavikolanu K."/>
            <person name="Aluvathingal J."/>
            <person name="Nadendla S."/>
            <person name="Sichtig H."/>
        </authorList>
    </citation>
    <scope>NUCLEOTIDE SEQUENCE [LARGE SCALE GENOMIC DNA]</scope>
    <source>
        <strain evidence="5">FDAARGOS_394</strain>
    </source>
</reference>
<protein>
    <submittedName>
        <fullName evidence="4">Phage tail tape measure protein</fullName>
    </submittedName>
</protein>
<feature type="transmembrane region" description="Helical" evidence="2">
    <location>
        <begin position="672"/>
        <end position="697"/>
    </location>
</feature>
<feature type="transmembrane region" description="Helical" evidence="2">
    <location>
        <begin position="611"/>
        <end position="631"/>
    </location>
</feature>
<keyword evidence="2" id="KW-0812">Transmembrane</keyword>
<keyword evidence="2" id="KW-0472">Membrane</keyword>
<keyword evidence="1" id="KW-0175">Coiled coil</keyword>
<keyword evidence="5" id="KW-1185">Reference proteome</keyword>
<evidence type="ECO:0000256" key="1">
    <source>
        <dbReference type="SAM" id="Coils"/>
    </source>
</evidence>
<dbReference type="InterPro" id="IPR010090">
    <property type="entry name" value="Phage_tape_meas"/>
</dbReference>
<feature type="transmembrane region" description="Helical" evidence="2">
    <location>
        <begin position="542"/>
        <end position="569"/>
    </location>
</feature>
<evidence type="ECO:0000313" key="4">
    <source>
        <dbReference type="EMBL" id="PEH91156.1"/>
    </source>
</evidence>
<accession>A0A2A7V150</accession>
<comment type="caution">
    <text evidence="4">The sequence shown here is derived from an EMBL/GenBank/DDBJ whole genome shotgun (WGS) entry which is preliminary data.</text>
</comment>
<organism evidence="4 5">
    <name type="scientific">Comamonas terrigena</name>
    <dbReference type="NCBI Taxonomy" id="32013"/>
    <lineage>
        <taxon>Bacteria</taxon>
        <taxon>Pseudomonadati</taxon>
        <taxon>Pseudomonadota</taxon>
        <taxon>Betaproteobacteria</taxon>
        <taxon>Burkholderiales</taxon>
        <taxon>Comamonadaceae</taxon>
        <taxon>Comamonas</taxon>
    </lineage>
</organism>
<dbReference type="EMBL" id="PDEA01000001">
    <property type="protein sequence ID" value="PEH91156.1"/>
    <property type="molecule type" value="Genomic_DNA"/>
</dbReference>
<evidence type="ECO:0000313" key="5">
    <source>
        <dbReference type="Proteomes" id="UP000220246"/>
    </source>
</evidence>
<name>A0A2A7V150_COMTR</name>